<dbReference type="AlphaFoldDB" id="A0AAV4C9C9"/>
<gene>
    <name evidence="1" type="ORF">PoB_005569900</name>
</gene>
<sequence>MASTEMSELSECIPEQTALDFYGRPPRAQALDYDKAQEKILQQVMDNVQNDIKDGMIQLESGKVISVVKNCAKLEDPKKTRNLSVSFLRRKIDEGVKMLWCARD</sequence>
<comment type="caution">
    <text evidence="1">The sequence shown here is derived from an EMBL/GenBank/DDBJ whole genome shotgun (WGS) entry which is preliminary data.</text>
</comment>
<organism evidence="1 2">
    <name type="scientific">Plakobranchus ocellatus</name>
    <dbReference type="NCBI Taxonomy" id="259542"/>
    <lineage>
        <taxon>Eukaryota</taxon>
        <taxon>Metazoa</taxon>
        <taxon>Spiralia</taxon>
        <taxon>Lophotrochozoa</taxon>
        <taxon>Mollusca</taxon>
        <taxon>Gastropoda</taxon>
        <taxon>Heterobranchia</taxon>
        <taxon>Euthyneura</taxon>
        <taxon>Panpulmonata</taxon>
        <taxon>Sacoglossa</taxon>
        <taxon>Placobranchoidea</taxon>
        <taxon>Plakobranchidae</taxon>
        <taxon>Plakobranchus</taxon>
    </lineage>
</organism>
<name>A0AAV4C9C9_9GAST</name>
<keyword evidence="2" id="KW-1185">Reference proteome</keyword>
<accession>A0AAV4C9C9</accession>
<evidence type="ECO:0000313" key="1">
    <source>
        <dbReference type="EMBL" id="GFO29194.1"/>
    </source>
</evidence>
<dbReference type="EMBL" id="BLXT01006120">
    <property type="protein sequence ID" value="GFO29194.1"/>
    <property type="molecule type" value="Genomic_DNA"/>
</dbReference>
<reference evidence="1 2" key="1">
    <citation type="journal article" date="2021" name="Elife">
        <title>Chloroplast acquisition without the gene transfer in kleptoplastic sea slugs, Plakobranchus ocellatus.</title>
        <authorList>
            <person name="Maeda T."/>
            <person name="Takahashi S."/>
            <person name="Yoshida T."/>
            <person name="Shimamura S."/>
            <person name="Takaki Y."/>
            <person name="Nagai Y."/>
            <person name="Toyoda A."/>
            <person name="Suzuki Y."/>
            <person name="Arimoto A."/>
            <person name="Ishii H."/>
            <person name="Satoh N."/>
            <person name="Nishiyama T."/>
            <person name="Hasebe M."/>
            <person name="Maruyama T."/>
            <person name="Minagawa J."/>
            <person name="Obokata J."/>
            <person name="Shigenobu S."/>
        </authorList>
    </citation>
    <scope>NUCLEOTIDE SEQUENCE [LARGE SCALE GENOMIC DNA]</scope>
</reference>
<protein>
    <submittedName>
        <fullName evidence="1">Uncharacterized protein</fullName>
    </submittedName>
</protein>
<dbReference type="Proteomes" id="UP000735302">
    <property type="component" value="Unassembled WGS sequence"/>
</dbReference>
<evidence type="ECO:0000313" key="2">
    <source>
        <dbReference type="Proteomes" id="UP000735302"/>
    </source>
</evidence>
<proteinExistence type="predicted"/>